<name>A0A1G8P5I7_9RHOB</name>
<dbReference type="RefSeq" id="WP_139188313.1">
    <property type="nucleotide sequence ID" value="NZ_FNEK01000008.1"/>
</dbReference>
<organism evidence="1 2">
    <name type="scientific">Aliiruegeria lutimaris</name>
    <dbReference type="NCBI Taxonomy" id="571298"/>
    <lineage>
        <taxon>Bacteria</taxon>
        <taxon>Pseudomonadati</taxon>
        <taxon>Pseudomonadota</taxon>
        <taxon>Alphaproteobacteria</taxon>
        <taxon>Rhodobacterales</taxon>
        <taxon>Roseobacteraceae</taxon>
        <taxon>Aliiruegeria</taxon>
    </lineage>
</organism>
<evidence type="ECO:0000313" key="2">
    <source>
        <dbReference type="Proteomes" id="UP000199382"/>
    </source>
</evidence>
<sequence length="190" mass="21034">MLSFGQHRRRTVIGVVTSPREIGCSRRETAHYALVPMTASSVIYQSPDLQHVRFYGYLSLEDAREQYTKGPLVSGFYHGIPTLLDFRGLTGTGMGLADIMALRDRLIERHSTQDSPFKIALYADDETAFGIARIFETVCSQSDRMNVCLFGSLSEALGFLGLEKTSLASELLQGSEPNDVSLDMDKRSAT</sequence>
<dbReference type="OrthoDB" id="9844889at2"/>
<gene>
    <name evidence="1" type="ORF">SAMN04488026_100874</name>
</gene>
<dbReference type="STRING" id="571298.SAMN04488026_100874"/>
<accession>A0A1G8P5I7</accession>
<keyword evidence="2" id="KW-1185">Reference proteome</keyword>
<dbReference type="AlphaFoldDB" id="A0A1G8P5I7"/>
<dbReference type="Proteomes" id="UP000199382">
    <property type="component" value="Unassembled WGS sequence"/>
</dbReference>
<proteinExistence type="predicted"/>
<reference evidence="1 2" key="1">
    <citation type="submission" date="2016-10" db="EMBL/GenBank/DDBJ databases">
        <authorList>
            <person name="de Groot N.N."/>
        </authorList>
    </citation>
    <scope>NUCLEOTIDE SEQUENCE [LARGE SCALE GENOMIC DNA]</scope>
    <source>
        <strain evidence="1 2">DSM 25294</strain>
    </source>
</reference>
<evidence type="ECO:0000313" key="1">
    <source>
        <dbReference type="EMBL" id="SDI87723.1"/>
    </source>
</evidence>
<dbReference type="EMBL" id="FNEK01000008">
    <property type="protein sequence ID" value="SDI87723.1"/>
    <property type="molecule type" value="Genomic_DNA"/>
</dbReference>
<protein>
    <submittedName>
        <fullName evidence="1">Uncharacterized protein</fullName>
    </submittedName>
</protein>